<sequence length="350" mass="36804">MLSVQIVLFDGFDLLDAIAPYEVFCAAEMFAGGALSVEFVTAEGPRPVPSGTNGLIIEASGRLKPDRAGILLVPGASGDVDEDRPDSVPAILVRAMNTALTGLIREAFLQQDVIVATVCGGSLLLAMGGLLEGRSAVTHRLGMDLLGSTGAIPIQARVVDDGNLVTGGGVTSGLDVALHLVERELGPRIAHAVEELFEFERRGTVWRKKGIALRTEKELSSNDPDASATLTTPGTPTETAALENRQNTTQASAFDGDWDTTIATPVGKMQVRLSISTQNGIIQGTATQGDETVAFMNPLLQGDKLAWSLQISKPMRLNLRFEVAAEGNLMTGFAKAGVLPGSKLTGIRVS</sequence>
<dbReference type="PANTHER" id="PTHR43130:SF2">
    <property type="entry name" value="DJ-1_PFPI DOMAIN-CONTAINING PROTEIN"/>
    <property type="match status" value="1"/>
</dbReference>
<proteinExistence type="predicted"/>
<dbReference type="GO" id="GO:0006355">
    <property type="term" value="P:regulation of DNA-templated transcription"/>
    <property type="evidence" value="ECO:0007669"/>
    <property type="project" value="TreeGrafter"/>
</dbReference>
<accession>A0A7X3CLK4</accession>
<dbReference type="InterPro" id="IPR002818">
    <property type="entry name" value="DJ-1/PfpI"/>
</dbReference>
<dbReference type="EMBL" id="WNZW01000001">
    <property type="protein sequence ID" value="MUG43724.1"/>
    <property type="molecule type" value="Genomic_DNA"/>
</dbReference>
<evidence type="ECO:0000256" key="1">
    <source>
        <dbReference type="SAM" id="MobiDB-lite"/>
    </source>
</evidence>
<evidence type="ECO:0000313" key="4">
    <source>
        <dbReference type="Proteomes" id="UP000447876"/>
    </source>
</evidence>
<gene>
    <name evidence="3" type="ORF">GNP95_01690</name>
</gene>
<comment type="caution">
    <text evidence="3">The sequence shown here is derived from an EMBL/GenBank/DDBJ whole genome shotgun (WGS) entry which is preliminary data.</text>
</comment>
<dbReference type="PANTHER" id="PTHR43130">
    <property type="entry name" value="ARAC-FAMILY TRANSCRIPTIONAL REGULATOR"/>
    <property type="match status" value="1"/>
</dbReference>
<protein>
    <submittedName>
        <fullName evidence="3">DJ-1/PfpI family protein</fullName>
    </submittedName>
</protein>
<evidence type="ECO:0000259" key="2">
    <source>
        <dbReference type="Pfam" id="PF01965"/>
    </source>
</evidence>
<feature type="domain" description="DJ-1/PfpI" evidence="2">
    <location>
        <begin position="3"/>
        <end position="182"/>
    </location>
</feature>
<reference evidence="3 4" key="1">
    <citation type="submission" date="2019-11" db="EMBL/GenBank/DDBJ databases">
        <title>Draft genome sequences of five Paenibacillus species of dairy origin.</title>
        <authorList>
            <person name="Olajide A.M."/>
            <person name="Chen S."/>
            <person name="Lapointe G."/>
        </authorList>
    </citation>
    <scope>NUCLEOTIDE SEQUENCE [LARGE SCALE GENOMIC DNA]</scope>
    <source>
        <strain evidence="3 4">12CR55</strain>
    </source>
</reference>
<dbReference type="AlphaFoldDB" id="A0A7X3CLK4"/>
<dbReference type="Pfam" id="PF01965">
    <property type="entry name" value="DJ-1_PfpI"/>
    <property type="match status" value="1"/>
</dbReference>
<organism evidence="3 4">
    <name type="scientific">Paenibacillus woosongensis</name>
    <dbReference type="NCBI Taxonomy" id="307580"/>
    <lineage>
        <taxon>Bacteria</taxon>
        <taxon>Bacillati</taxon>
        <taxon>Bacillota</taxon>
        <taxon>Bacilli</taxon>
        <taxon>Bacillales</taxon>
        <taxon>Paenibacillaceae</taxon>
        <taxon>Paenibacillus</taxon>
    </lineage>
</organism>
<dbReference type="SUPFAM" id="SSF52317">
    <property type="entry name" value="Class I glutamine amidotransferase-like"/>
    <property type="match status" value="1"/>
</dbReference>
<evidence type="ECO:0000313" key="3">
    <source>
        <dbReference type="EMBL" id="MUG43724.1"/>
    </source>
</evidence>
<dbReference type="CDD" id="cd03139">
    <property type="entry name" value="GATase1_PfpI_2"/>
    <property type="match status" value="1"/>
</dbReference>
<dbReference type="InterPro" id="IPR052158">
    <property type="entry name" value="INH-QAR"/>
</dbReference>
<dbReference type="RefSeq" id="WP_155609190.1">
    <property type="nucleotide sequence ID" value="NZ_WNZW01000001.1"/>
</dbReference>
<feature type="region of interest" description="Disordered" evidence="1">
    <location>
        <begin position="216"/>
        <end position="238"/>
    </location>
</feature>
<dbReference type="Gene3D" id="3.40.50.880">
    <property type="match status" value="1"/>
</dbReference>
<feature type="compositionally biased region" description="Low complexity" evidence="1">
    <location>
        <begin position="229"/>
        <end position="238"/>
    </location>
</feature>
<name>A0A7X3CLK4_9BACL</name>
<dbReference type="OrthoDB" id="9803764at2"/>
<dbReference type="InterPro" id="IPR029062">
    <property type="entry name" value="Class_I_gatase-like"/>
</dbReference>
<dbReference type="Proteomes" id="UP000447876">
    <property type="component" value="Unassembled WGS sequence"/>
</dbReference>